<reference evidence="5" key="1">
    <citation type="submission" date="2018-09" db="EMBL/GenBank/DDBJ databases">
        <authorList>
            <person name="Livingstone P.G."/>
            <person name="Whitworth D.E."/>
        </authorList>
    </citation>
    <scope>NUCLEOTIDE SEQUENCE [LARGE SCALE GENOMIC DNA]</scope>
    <source>
        <strain evidence="5">AB047A</strain>
    </source>
</reference>
<dbReference type="Pfam" id="PF02369">
    <property type="entry name" value="Big_1"/>
    <property type="match status" value="1"/>
</dbReference>
<keyword evidence="5" id="KW-1185">Reference proteome</keyword>
<dbReference type="InterPro" id="IPR013783">
    <property type="entry name" value="Ig-like_fold"/>
</dbReference>
<dbReference type="SUPFAM" id="SSF49373">
    <property type="entry name" value="Invasin/intimin cell-adhesion fragments"/>
    <property type="match status" value="1"/>
</dbReference>
<organism evidence="4 5">
    <name type="scientific">Corallococcus interemptor</name>
    <dbReference type="NCBI Taxonomy" id="2316720"/>
    <lineage>
        <taxon>Bacteria</taxon>
        <taxon>Pseudomonadati</taxon>
        <taxon>Myxococcota</taxon>
        <taxon>Myxococcia</taxon>
        <taxon>Myxococcales</taxon>
        <taxon>Cystobacterineae</taxon>
        <taxon>Myxococcaceae</taxon>
        <taxon>Corallococcus</taxon>
    </lineage>
</organism>
<keyword evidence="2" id="KW-0732">Signal</keyword>
<gene>
    <name evidence="4" type="ORF">D7X96_23515</name>
</gene>
<dbReference type="Proteomes" id="UP000282656">
    <property type="component" value="Unassembled WGS sequence"/>
</dbReference>
<feature type="domain" description="Big-1" evidence="3">
    <location>
        <begin position="44"/>
        <end position="142"/>
    </location>
</feature>
<evidence type="ECO:0000256" key="1">
    <source>
        <dbReference type="ARBA" id="ARBA00010116"/>
    </source>
</evidence>
<feature type="signal peptide" evidence="2">
    <location>
        <begin position="1"/>
        <end position="28"/>
    </location>
</feature>
<accession>A0A3A8QBJ3</accession>
<name>A0A3A8QBJ3_9BACT</name>
<dbReference type="AlphaFoldDB" id="A0A3A8QBJ3"/>
<sequence length="142" mass="14904">MLMSSRRVLLARCLVVGLLALGVPVGCGEDPKVPSPLVAPEKCSVELSPSTDPLLANGQDTMVVTVTLRNADAMPLSGRVVNMQAGTGDGFTLLQEKGLTDGQGQNRVEVRATTPGTKTVYVSANELDGVRVILGEVAIEFR</sequence>
<dbReference type="InterPro" id="IPR003344">
    <property type="entry name" value="Big_1_dom"/>
</dbReference>
<comment type="caution">
    <text evidence="4">The sequence shown here is derived from an EMBL/GenBank/DDBJ whole genome shotgun (WGS) entry which is preliminary data.</text>
</comment>
<dbReference type="InterPro" id="IPR008964">
    <property type="entry name" value="Invasin/intimin_cell_adhesion"/>
</dbReference>
<dbReference type="PROSITE" id="PS51127">
    <property type="entry name" value="BIG1"/>
    <property type="match status" value="1"/>
</dbReference>
<dbReference type="Gene3D" id="2.60.40.10">
    <property type="entry name" value="Immunoglobulins"/>
    <property type="match status" value="1"/>
</dbReference>
<comment type="similarity">
    <text evidence="1">Belongs to the intimin/invasin family.</text>
</comment>
<evidence type="ECO:0000256" key="2">
    <source>
        <dbReference type="SAM" id="SignalP"/>
    </source>
</evidence>
<proteinExistence type="inferred from homology"/>
<evidence type="ECO:0000313" key="4">
    <source>
        <dbReference type="EMBL" id="RKH65528.1"/>
    </source>
</evidence>
<feature type="chain" id="PRO_5017313596" description="Big-1 domain-containing protein" evidence="2">
    <location>
        <begin position="29"/>
        <end position="142"/>
    </location>
</feature>
<protein>
    <recommendedName>
        <fullName evidence="3">Big-1 domain-containing protein</fullName>
    </recommendedName>
</protein>
<evidence type="ECO:0000259" key="3">
    <source>
        <dbReference type="PROSITE" id="PS51127"/>
    </source>
</evidence>
<dbReference type="EMBL" id="RAWM01000070">
    <property type="protein sequence ID" value="RKH65528.1"/>
    <property type="molecule type" value="Genomic_DNA"/>
</dbReference>
<evidence type="ECO:0000313" key="5">
    <source>
        <dbReference type="Proteomes" id="UP000282656"/>
    </source>
</evidence>